<feature type="transmembrane region" description="Helical" evidence="1">
    <location>
        <begin position="245"/>
        <end position="267"/>
    </location>
</feature>
<dbReference type="GO" id="GO:0016020">
    <property type="term" value="C:membrane"/>
    <property type="evidence" value="ECO:0007669"/>
    <property type="project" value="TreeGrafter"/>
</dbReference>
<dbReference type="PANTHER" id="PTHR23028">
    <property type="entry name" value="ACETYLTRANSFERASE"/>
    <property type="match status" value="1"/>
</dbReference>
<dbReference type="Pfam" id="PF01757">
    <property type="entry name" value="Acyl_transf_3"/>
    <property type="match status" value="1"/>
</dbReference>
<gene>
    <name evidence="3" type="ORF">F7Q92_20915</name>
</gene>
<feature type="transmembrane region" description="Helical" evidence="1">
    <location>
        <begin position="344"/>
        <end position="365"/>
    </location>
</feature>
<dbReference type="GO" id="GO:0016747">
    <property type="term" value="F:acyltransferase activity, transferring groups other than amino-acyl groups"/>
    <property type="evidence" value="ECO:0007669"/>
    <property type="project" value="InterPro"/>
</dbReference>
<keyword evidence="3" id="KW-0012">Acyltransferase</keyword>
<feature type="transmembrane region" description="Helical" evidence="1">
    <location>
        <begin position="87"/>
        <end position="103"/>
    </location>
</feature>
<dbReference type="Proteomes" id="UP000430120">
    <property type="component" value="Unassembled WGS sequence"/>
</dbReference>
<dbReference type="AlphaFoldDB" id="A0A643F730"/>
<feature type="domain" description="Acyltransferase 3" evidence="2">
    <location>
        <begin position="12"/>
        <end position="341"/>
    </location>
</feature>
<sequence>MPAPAEHARRQAGLDTLRALAIGLVFMYHYRVFVSREPTFGWLSDVGWVGVDLFFVLSGYLITDGLLRGLAAGRRLTLGSFYARRILRTWPVFWVVLAAYFLWPDALGGRTPPPLWRFLTFTQNWNLPTGTAFSHAWSLCIEEQFYALLPLAVLGGGWLARRRGWGVGAAWAGMALLLATGVATRAWLWQRHGLEAQGQLEQYYRWVYYGSASRFDEFLPGVALALLQHRHPATWQRLMGPGGRWLLPAALAACAAMGYGVITWFYIDGYGYGGFMSIAGYSLIAWSFGLLLAAALRPGSWLQRTRVPGAAWLAAVSYPLYLSHKPVAHWLATQGGPALAASPGLRLGLITLACAAMATLLHHAVERPALRWRDRHVPGR</sequence>
<keyword evidence="1" id="KW-1133">Transmembrane helix</keyword>
<dbReference type="InterPro" id="IPR002656">
    <property type="entry name" value="Acyl_transf_3_dom"/>
</dbReference>
<dbReference type="PANTHER" id="PTHR23028:SF53">
    <property type="entry name" value="ACYL_TRANSF_3 DOMAIN-CONTAINING PROTEIN"/>
    <property type="match status" value="1"/>
</dbReference>
<keyword evidence="3" id="KW-0808">Transferase</keyword>
<name>A0A643F730_IDEDE</name>
<protein>
    <submittedName>
        <fullName evidence="3">Acyltransferase</fullName>
    </submittedName>
</protein>
<evidence type="ECO:0000313" key="4">
    <source>
        <dbReference type="Proteomes" id="UP000430120"/>
    </source>
</evidence>
<organism evidence="3 4">
    <name type="scientific">Ideonella dechloratans</name>
    <dbReference type="NCBI Taxonomy" id="36863"/>
    <lineage>
        <taxon>Bacteria</taxon>
        <taxon>Pseudomonadati</taxon>
        <taxon>Pseudomonadota</taxon>
        <taxon>Betaproteobacteria</taxon>
        <taxon>Burkholderiales</taxon>
        <taxon>Sphaerotilaceae</taxon>
        <taxon>Ideonella</taxon>
    </lineage>
</organism>
<keyword evidence="1" id="KW-0812">Transmembrane</keyword>
<keyword evidence="1" id="KW-0472">Membrane</keyword>
<evidence type="ECO:0000259" key="2">
    <source>
        <dbReference type="Pfam" id="PF01757"/>
    </source>
</evidence>
<feature type="transmembrane region" description="Helical" evidence="1">
    <location>
        <begin position="307"/>
        <end position="324"/>
    </location>
</feature>
<evidence type="ECO:0000313" key="3">
    <source>
        <dbReference type="EMBL" id="KAB0572835.1"/>
    </source>
</evidence>
<proteinExistence type="predicted"/>
<feature type="transmembrane region" description="Helical" evidence="1">
    <location>
        <begin position="273"/>
        <end position="295"/>
    </location>
</feature>
<dbReference type="RefSeq" id="WP_151126002.1">
    <property type="nucleotide sequence ID" value="NZ_CP088081.1"/>
</dbReference>
<evidence type="ECO:0000256" key="1">
    <source>
        <dbReference type="SAM" id="Phobius"/>
    </source>
</evidence>
<reference evidence="3 4" key="1">
    <citation type="submission" date="2019-09" db="EMBL/GenBank/DDBJ databases">
        <title>Draft genome sequences of 48 bacterial type strains from the CCUG.</title>
        <authorList>
            <person name="Tunovic T."/>
            <person name="Pineiro-Iglesias B."/>
            <person name="Unosson C."/>
            <person name="Inganas E."/>
            <person name="Ohlen M."/>
            <person name="Cardew S."/>
            <person name="Jensie-Markopoulos S."/>
            <person name="Salva-Serra F."/>
            <person name="Jaen-Luchoro D."/>
            <person name="Karlsson R."/>
            <person name="Svensson-Stadler L."/>
            <person name="Chun J."/>
            <person name="Moore E."/>
        </authorList>
    </citation>
    <scope>NUCLEOTIDE SEQUENCE [LARGE SCALE GENOMIC DNA]</scope>
    <source>
        <strain evidence="3 4">CCUG 30977</strain>
    </source>
</reference>
<accession>A0A643F730</accession>
<keyword evidence="4" id="KW-1185">Reference proteome</keyword>
<dbReference type="EMBL" id="VZPB01000097">
    <property type="protein sequence ID" value="KAB0572835.1"/>
    <property type="molecule type" value="Genomic_DNA"/>
</dbReference>
<feature type="transmembrane region" description="Helical" evidence="1">
    <location>
        <begin position="168"/>
        <end position="188"/>
    </location>
</feature>
<feature type="transmembrane region" description="Helical" evidence="1">
    <location>
        <begin position="12"/>
        <end position="30"/>
    </location>
</feature>
<comment type="caution">
    <text evidence="3">The sequence shown here is derived from an EMBL/GenBank/DDBJ whole genome shotgun (WGS) entry which is preliminary data.</text>
</comment>
<dbReference type="InterPro" id="IPR050879">
    <property type="entry name" value="Acyltransferase_3"/>
</dbReference>
<dbReference type="OrthoDB" id="9814807at2"/>
<feature type="transmembrane region" description="Helical" evidence="1">
    <location>
        <begin position="46"/>
        <end position="67"/>
    </location>
</feature>